<feature type="domain" description="NAD-dependent epimerase/dehydratase" evidence="1">
    <location>
        <begin position="6"/>
        <end position="153"/>
    </location>
</feature>
<keyword evidence="3" id="KW-1185">Reference proteome</keyword>
<dbReference type="EMBL" id="CP001022">
    <property type="protein sequence ID" value="ACB62080.1"/>
    <property type="molecule type" value="Genomic_DNA"/>
</dbReference>
<organism evidence="2 3">
    <name type="scientific">Exiguobacterium sibiricum (strain DSM 17290 / CCUG 55495 / CIP 109462 / JCM 13490 / 255-15)</name>
    <dbReference type="NCBI Taxonomy" id="262543"/>
    <lineage>
        <taxon>Bacteria</taxon>
        <taxon>Bacillati</taxon>
        <taxon>Bacillota</taxon>
        <taxon>Bacilli</taxon>
        <taxon>Bacillales</taxon>
        <taxon>Bacillales Family XII. Incertae Sedis</taxon>
        <taxon>Exiguobacterium</taxon>
    </lineage>
</organism>
<dbReference type="OrthoDB" id="9808602at2"/>
<name>B1YMM0_EXIS2</name>
<dbReference type="InterPro" id="IPR036291">
    <property type="entry name" value="NAD(P)-bd_dom_sf"/>
</dbReference>
<dbReference type="InterPro" id="IPR050177">
    <property type="entry name" value="Lipid_A_modif_metabolic_enz"/>
</dbReference>
<evidence type="ECO:0000313" key="2">
    <source>
        <dbReference type="EMBL" id="ACB62080.1"/>
    </source>
</evidence>
<proteinExistence type="predicted"/>
<evidence type="ECO:0000313" key="3">
    <source>
        <dbReference type="Proteomes" id="UP000001681"/>
    </source>
</evidence>
<dbReference type="AlphaFoldDB" id="B1YMM0"/>
<protein>
    <submittedName>
        <fullName evidence="2">NAD-dependent epimerase/dehydratase</fullName>
    </submittedName>
</protein>
<dbReference type="RefSeq" id="WP_012371496.1">
    <property type="nucleotide sequence ID" value="NC_010556.1"/>
</dbReference>
<dbReference type="Proteomes" id="UP000001681">
    <property type="component" value="Chromosome"/>
</dbReference>
<reference evidence="3" key="3">
    <citation type="submission" date="2008-04" db="EMBL/GenBank/DDBJ databases">
        <title>Complete sequence of chromosome of Exiguobacterium sibiricum 255-15.</title>
        <authorList>
            <consortium name="US DOE Joint Genome Institute"/>
            <person name="Copeland A."/>
            <person name="Lucas S."/>
            <person name="Lapidus A."/>
            <person name="Glavina del Rio T."/>
            <person name="Dalin E."/>
            <person name="Tice H."/>
            <person name="Bruce D."/>
            <person name="Goodwin L."/>
            <person name="Pitluck S."/>
            <person name="Kiss H."/>
            <person name="Chertkov O."/>
            <person name="Monk C."/>
            <person name="Brettin T."/>
            <person name="Detter J.C."/>
            <person name="Han C."/>
            <person name="Kuske C.R."/>
            <person name="Schmutz J."/>
            <person name="Larimer F."/>
            <person name="Land M."/>
            <person name="Hauser L."/>
            <person name="Kyrpides N."/>
            <person name="Mikhailova N."/>
            <person name="Vishnivetskaya T."/>
            <person name="Rodrigues D.F."/>
            <person name="Gilichinsky D."/>
            <person name="Tiedje J."/>
            <person name="Richardson P."/>
        </authorList>
    </citation>
    <scope>NUCLEOTIDE SEQUENCE [LARGE SCALE GENOMIC DNA]</scope>
    <source>
        <strain evidence="3">DSM 17290 / CIP 109462 / JCM 13490 / 255-15</strain>
    </source>
</reference>
<dbReference type="KEGG" id="esi:Exig_2632"/>
<dbReference type="STRING" id="262543.Exig_2632"/>
<dbReference type="HOGENOM" id="CLU_007383_6_7_9"/>
<dbReference type="SUPFAM" id="SSF51735">
    <property type="entry name" value="NAD(P)-binding Rossmann-fold domains"/>
    <property type="match status" value="1"/>
</dbReference>
<dbReference type="Gene3D" id="3.40.50.720">
    <property type="entry name" value="NAD(P)-binding Rossmann-like Domain"/>
    <property type="match status" value="1"/>
</dbReference>
<dbReference type="PANTHER" id="PTHR43245:SF58">
    <property type="entry name" value="BLL5923 PROTEIN"/>
    <property type="match status" value="1"/>
</dbReference>
<reference evidence="2 3" key="1">
    <citation type="journal article" date="2006" name="Extremophiles">
        <title>Characterization of Exiguobacterium isolates from the Siberian permafrost. Description of Exiguobacterium sibiricum sp. nov.</title>
        <authorList>
            <person name="Rodrigues D.F."/>
            <person name="Goris J."/>
            <person name="Vishnivetskaya T."/>
            <person name="Gilichinsky D."/>
            <person name="Thomashow M.F."/>
            <person name="Tiedje J.M."/>
        </authorList>
    </citation>
    <scope>NUCLEOTIDE SEQUENCE [LARGE SCALE GENOMIC DNA]</scope>
    <source>
        <strain evidence="3">DSM 17290 / CIP 109462 / JCM 13490 / 255-15</strain>
    </source>
</reference>
<gene>
    <name evidence="2" type="ordered locus">Exig_2632</name>
</gene>
<dbReference type="eggNOG" id="COG0451">
    <property type="taxonomic scope" value="Bacteria"/>
</dbReference>
<dbReference type="PANTHER" id="PTHR43245">
    <property type="entry name" value="BIFUNCTIONAL POLYMYXIN RESISTANCE PROTEIN ARNA"/>
    <property type="match status" value="1"/>
</dbReference>
<dbReference type="Pfam" id="PF01370">
    <property type="entry name" value="Epimerase"/>
    <property type="match status" value="1"/>
</dbReference>
<reference evidence="2 3" key="2">
    <citation type="journal article" date="2008" name="BMC Genomics">
        <title>Architecture of thermal adaptation in an Exiguobacterium sibiricum strain isolated from 3 million year old permafrost: a genome and transcriptome approach.</title>
        <authorList>
            <person name="Rodrigues D.F."/>
            <person name="Ivanova N."/>
            <person name="He Z."/>
            <person name="Huebner M."/>
            <person name="Zhou J."/>
            <person name="Tiedje J.M."/>
        </authorList>
    </citation>
    <scope>NUCLEOTIDE SEQUENCE [LARGE SCALE GENOMIC DNA]</scope>
    <source>
        <strain evidence="3">DSM 17290 / CIP 109462 / JCM 13490 / 255-15</strain>
    </source>
</reference>
<dbReference type="InterPro" id="IPR001509">
    <property type="entry name" value="Epimerase_deHydtase"/>
</dbReference>
<accession>B1YMM0</accession>
<evidence type="ECO:0000259" key="1">
    <source>
        <dbReference type="Pfam" id="PF01370"/>
    </source>
</evidence>
<sequence length="285" mass="32947">MKKKIIITGKNGYISVKLKEWLIKSGEYEVSSISLRNEDWIKDDFTKVSCLIHTAGIVHQSSEKGKYYEINRDLTIKLAEKCKKEGVKQFIFFSTMSVFGKKSGVINEKTVPYPVNHYGKSKYEAENYLSAMDTDNFKVIIIRPPMVYGPDCPGNYKKLSYIAKKSPIIPIIRNNRSMIFIDNLNNFIEILISKNEQGIFHPQNNSYVCTSDLMKYLRVSEKKRSILLNLNLFKKFITIINFTQKIFGDLVYEKSFSSYSSNYEVVSFYKSIDLSEEVKNVDAEN</sequence>